<comment type="subcellular location">
    <subcellularLocation>
        <location evidence="2">Membrane</location>
        <topology evidence="2">Single-pass membrane protein</topology>
    </subcellularLocation>
</comment>
<keyword evidence="11" id="KW-0472">Membrane</keyword>
<dbReference type="Gene3D" id="1.10.630.10">
    <property type="entry name" value="Cytochrome P450"/>
    <property type="match status" value="1"/>
</dbReference>
<dbReference type="InterPro" id="IPR017972">
    <property type="entry name" value="Cyt_P450_CS"/>
</dbReference>
<evidence type="ECO:0000256" key="3">
    <source>
        <dbReference type="ARBA" id="ARBA00010617"/>
    </source>
</evidence>
<reference evidence="15" key="2">
    <citation type="journal article" date="2024" name="Plant">
        <title>Genomic evolution and insights into agronomic trait innovations of Sesamum species.</title>
        <authorList>
            <person name="Miao H."/>
            <person name="Wang L."/>
            <person name="Qu L."/>
            <person name="Liu H."/>
            <person name="Sun Y."/>
            <person name="Le M."/>
            <person name="Wang Q."/>
            <person name="Wei S."/>
            <person name="Zheng Y."/>
            <person name="Lin W."/>
            <person name="Duan Y."/>
            <person name="Cao H."/>
            <person name="Xiong S."/>
            <person name="Wang X."/>
            <person name="Wei L."/>
            <person name="Li C."/>
            <person name="Ma Q."/>
            <person name="Ju M."/>
            <person name="Zhao R."/>
            <person name="Li G."/>
            <person name="Mu C."/>
            <person name="Tian Q."/>
            <person name="Mei H."/>
            <person name="Zhang T."/>
            <person name="Gao T."/>
            <person name="Zhang H."/>
        </authorList>
    </citation>
    <scope>NUCLEOTIDE SEQUENCE</scope>
    <source>
        <strain evidence="15">KEN1</strain>
    </source>
</reference>
<keyword evidence="10 13" id="KW-0503">Monooxygenase</keyword>
<evidence type="ECO:0000256" key="11">
    <source>
        <dbReference type="ARBA" id="ARBA00023136"/>
    </source>
</evidence>
<dbReference type="GO" id="GO:0016705">
    <property type="term" value="F:oxidoreductase activity, acting on paired donors, with incorporation or reduction of molecular oxygen"/>
    <property type="evidence" value="ECO:0007669"/>
    <property type="project" value="InterPro"/>
</dbReference>
<dbReference type="PANTHER" id="PTHR47955">
    <property type="entry name" value="CYTOCHROME P450 FAMILY 71 PROTEIN"/>
    <property type="match status" value="1"/>
</dbReference>
<keyword evidence="5" id="KW-0812">Transmembrane</keyword>
<proteinExistence type="inferred from homology"/>
<evidence type="ECO:0000256" key="2">
    <source>
        <dbReference type="ARBA" id="ARBA00004167"/>
    </source>
</evidence>
<keyword evidence="6 12" id="KW-0479">Metal-binding</keyword>
<evidence type="ECO:0000256" key="8">
    <source>
        <dbReference type="ARBA" id="ARBA00023002"/>
    </source>
</evidence>
<evidence type="ECO:0000256" key="6">
    <source>
        <dbReference type="ARBA" id="ARBA00022723"/>
    </source>
</evidence>
<dbReference type="PROSITE" id="PS00086">
    <property type="entry name" value="CYTOCHROME_P450"/>
    <property type="match status" value="1"/>
</dbReference>
<dbReference type="PRINTS" id="PR00385">
    <property type="entry name" value="P450"/>
</dbReference>
<evidence type="ECO:0000256" key="9">
    <source>
        <dbReference type="ARBA" id="ARBA00023004"/>
    </source>
</evidence>
<keyword evidence="9 12" id="KW-0408">Iron</keyword>
<feature type="signal peptide" evidence="14">
    <location>
        <begin position="1"/>
        <end position="19"/>
    </location>
</feature>
<comment type="caution">
    <text evidence="15">The sequence shown here is derived from an EMBL/GenBank/DDBJ whole genome shotgun (WGS) entry which is preliminary data.</text>
</comment>
<dbReference type="GO" id="GO:0020037">
    <property type="term" value="F:heme binding"/>
    <property type="evidence" value="ECO:0007669"/>
    <property type="project" value="InterPro"/>
</dbReference>
<gene>
    <name evidence="15" type="ORF">Slati_1027100</name>
</gene>
<keyword evidence="4 12" id="KW-0349">Heme</keyword>
<dbReference type="CDD" id="cd11072">
    <property type="entry name" value="CYP71-like"/>
    <property type="match status" value="1"/>
</dbReference>
<dbReference type="GO" id="GO:0016020">
    <property type="term" value="C:membrane"/>
    <property type="evidence" value="ECO:0007669"/>
    <property type="project" value="UniProtKB-SubCell"/>
</dbReference>
<evidence type="ECO:0000256" key="4">
    <source>
        <dbReference type="ARBA" id="ARBA00022617"/>
    </source>
</evidence>
<dbReference type="AlphaFoldDB" id="A0AAW2XSI3"/>
<keyword evidence="7" id="KW-1133">Transmembrane helix</keyword>
<dbReference type="InterPro" id="IPR002401">
    <property type="entry name" value="Cyt_P450_E_grp-I"/>
</dbReference>
<dbReference type="GO" id="GO:0005506">
    <property type="term" value="F:iron ion binding"/>
    <property type="evidence" value="ECO:0007669"/>
    <property type="project" value="InterPro"/>
</dbReference>
<dbReference type="PANTHER" id="PTHR47955:SF22">
    <property type="entry name" value="CYTOCHROME P450 83B1-LIKE"/>
    <property type="match status" value="1"/>
</dbReference>
<evidence type="ECO:0000256" key="1">
    <source>
        <dbReference type="ARBA" id="ARBA00001971"/>
    </source>
</evidence>
<evidence type="ECO:0000256" key="13">
    <source>
        <dbReference type="RuleBase" id="RU000461"/>
    </source>
</evidence>
<sequence>MSTPLLIALSLIILVFLLARRRRNNSAGRKPRRPPGPPGLPFLGNLLDYNPSDLHLRLAKLADKYGPLMSMTLLGKPVLVLSSPRVAKRALKYNDLAFSSRPSTIASRKVAYNNSDISFSPYTEYWRELRKTVVLRLFTLKQVNSFRPGREEEVARTVKEISRRANAHQPVNINETAFSLSRRMISRFALGKRYDEENGPEERRFDRVLRLLEKLSLEIFFGDYSPWLGWIDRLRGKVSQLEKGFKDLDSFHEELIAEHLNPNRPDSMNGDILDMLIQLREDRSSPVQIDWNHIKGVLMNILIAGTDTTAAAITWAMTALIKNPQVLNKVQQEIRSVVGNKGSVPEYDIQKLPYFKAVVKETLRLYPPAPLSLPRLTIKSSVIDGYDIEPNIIVYVNVWAINRDKNFWENPNEFLPERFLNSSVDYKGQDFEFLTFGSGRRVCPGMTLGIAEVEAALANLLYSFNWELQPGMVEDDVDMDFLPGLTTHKKNPLYLMAKSYFIY</sequence>
<comment type="cofactor">
    <cofactor evidence="1 12">
        <name>heme</name>
        <dbReference type="ChEBI" id="CHEBI:30413"/>
    </cofactor>
</comment>
<evidence type="ECO:0000256" key="14">
    <source>
        <dbReference type="SAM" id="SignalP"/>
    </source>
</evidence>
<evidence type="ECO:0000256" key="10">
    <source>
        <dbReference type="ARBA" id="ARBA00023033"/>
    </source>
</evidence>
<name>A0AAW2XSI3_9LAMI</name>
<dbReference type="GO" id="GO:0004497">
    <property type="term" value="F:monooxygenase activity"/>
    <property type="evidence" value="ECO:0007669"/>
    <property type="project" value="UniProtKB-KW"/>
</dbReference>
<accession>A0AAW2XSI3</accession>
<dbReference type="PRINTS" id="PR00463">
    <property type="entry name" value="EP450I"/>
</dbReference>
<keyword evidence="14" id="KW-0732">Signal</keyword>
<dbReference type="FunFam" id="1.10.630.10:FF:000011">
    <property type="entry name" value="Cytochrome P450 83B1"/>
    <property type="match status" value="1"/>
</dbReference>
<reference evidence="15" key="1">
    <citation type="submission" date="2020-06" db="EMBL/GenBank/DDBJ databases">
        <authorList>
            <person name="Li T."/>
            <person name="Hu X."/>
            <person name="Zhang T."/>
            <person name="Song X."/>
            <person name="Zhang H."/>
            <person name="Dai N."/>
            <person name="Sheng W."/>
            <person name="Hou X."/>
            <person name="Wei L."/>
        </authorList>
    </citation>
    <scope>NUCLEOTIDE SEQUENCE</scope>
    <source>
        <strain evidence="15">KEN1</strain>
        <tissue evidence="15">Leaf</tissue>
    </source>
</reference>
<protein>
    <submittedName>
        <fullName evidence="15">Cytochrome</fullName>
    </submittedName>
</protein>
<comment type="similarity">
    <text evidence="3 13">Belongs to the cytochrome P450 family.</text>
</comment>
<dbReference type="SUPFAM" id="SSF48264">
    <property type="entry name" value="Cytochrome P450"/>
    <property type="match status" value="1"/>
</dbReference>
<dbReference type="InterPro" id="IPR036396">
    <property type="entry name" value="Cyt_P450_sf"/>
</dbReference>
<evidence type="ECO:0000313" key="15">
    <source>
        <dbReference type="EMBL" id="KAL0456879.1"/>
    </source>
</evidence>
<dbReference type="InterPro" id="IPR001128">
    <property type="entry name" value="Cyt_P450"/>
</dbReference>
<dbReference type="EMBL" id="JACGWN010000003">
    <property type="protein sequence ID" value="KAL0456879.1"/>
    <property type="molecule type" value="Genomic_DNA"/>
</dbReference>
<evidence type="ECO:0000256" key="7">
    <source>
        <dbReference type="ARBA" id="ARBA00022989"/>
    </source>
</evidence>
<organism evidence="15">
    <name type="scientific">Sesamum latifolium</name>
    <dbReference type="NCBI Taxonomy" id="2727402"/>
    <lineage>
        <taxon>Eukaryota</taxon>
        <taxon>Viridiplantae</taxon>
        <taxon>Streptophyta</taxon>
        <taxon>Embryophyta</taxon>
        <taxon>Tracheophyta</taxon>
        <taxon>Spermatophyta</taxon>
        <taxon>Magnoliopsida</taxon>
        <taxon>eudicotyledons</taxon>
        <taxon>Gunneridae</taxon>
        <taxon>Pentapetalae</taxon>
        <taxon>asterids</taxon>
        <taxon>lamiids</taxon>
        <taxon>Lamiales</taxon>
        <taxon>Pedaliaceae</taxon>
        <taxon>Sesamum</taxon>
    </lineage>
</organism>
<feature type="chain" id="PRO_5043621279" evidence="14">
    <location>
        <begin position="20"/>
        <end position="503"/>
    </location>
</feature>
<evidence type="ECO:0000256" key="12">
    <source>
        <dbReference type="PIRSR" id="PIRSR602401-1"/>
    </source>
</evidence>
<evidence type="ECO:0000256" key="5">
    <source>
        <dbReference type="ARBA" id="ARBA00022692"/>
    </source>
</evidence>
<dbReference type="Pfam" id="PF00067">
    <property type="entry name" value="p450"/>
    <property type="match status" value="1"/>
</dbReference>
<keyword evidence="8 13" id="KW-0560">Oxidoreductase</keyword>
<feature type="binding site" description="axial binding residue" evidence="12">
    <location>
        <position position="443"/>
    </location>
    <ligand>
        <name>heme</name>
        <dbReference type="ChEBI" id="CHEBI:30413"/>
    </ligand>
    <ligandPart>
        <name>Fe</name>
        <dbReference type="ChEBI" id="CHEBI:18248"/>
    </ligandPart>
</feature>